<sequence>MKRAALLIVLIAVLVPAAAGEDSSYYGIPAGGIVNDVAIAADGRYMVAGTGEGSIVCLQRNGTIAWNVSAGNAVTAVAAADAGNYIAAGTDAGEVLLLDERNGNRYWTASVAGPVRDLAFSGDGRALAVGGNRITLFDHLGAERWNASIGGSSPVSPITTPVVPTVAFTADGNYIVAGSDNGAIHFLRRQGTRAWQALARGPITAVDVSRDGSVVAAGGRDRALLIYNREGGLVWAMPTGAPILTLALSADGRFAAVGKEGGDLECYRPREGLLWTNRTGGDVLAVDISRQGEAVAAGTAAGSVHLFSGAGNARWSFDAGAPVTAVALSRSGDYLAAGAGEQAFIFRTADVPVPAPTGPAENATPVATPTRAGGAGALIGIVAVTAAVAGSLFRRR</sequence>
<dbReference type="SMART" id="SM00320">
    <property type="entry name" value="WD40"/>
    <property type="match status" value="8"/>
</dbReference>
<accession>A0ABU3X098</accession>
<evidence type="ECO:0000259" key="4">
    <source>
        <dbReference type="Pfam" id="PF13360"/>
    </source>
</evidence>
<dbReference type="Pfam" id="PF13360">
    <property type="entry name" value="PQQ_2"/>
    <property type="match status" value="1"/>
</dbReference>
<dbReference type="PANTHER" id="PTHR44019">
    <property type="entry name" value="WD REPEAT-CONTAINING PROTEIN 55"/>
    <property type="match status" value="1"/>
</dbReference>
<gene>
    <name evidence="5" type="ORF">F8E02_05420</name>
</gene>
<dbReference type="InterPro" id="IPR011047">
    <property type="entry name" value="Quinoprotein_ADH-like_sf"/>
</dbReference>
<comment type="caution">
    <text evidence="5">The sequence shown here is derived from an EMBL/GenBank/DDBJ whole genome shotgun (WGS) entry which is preliminary data.</text>
</comment>
<dbReference type="InterPro" id="IPR015943">
    <property type="entry name" value="WD40/YVTN_repeat-like_dom_sf"/>
</dbReference>
<protein>
    <submittedName>
        <fullName evidence="5">WD40 repeat domain-containing protein</fullName>
    </submittedName>
</protein>
<dbReference type="Proteomes" id="UP001281203">
    <property type="component" value="Unassembled WGS sequence"/>
</dbReference>
<reference evidence="5 6" key="1">
    <citation type="submission" date="2019-10" db="EMBL/GenBank/DDBJ databases">
        <title>Isolation and characterization of Methanoculleus sp. Wushi-C6 from a hot spring well.</title>
        <authorList>
            <person name="Chen S.-C."/>
            <person name="Lan Z.-H."/>
            <person name="You Y.-T."/>
            <person name="Lai M.-C."/>
        </authorList>
    </citation>
    <scope>NUCLEOTIDE SEQUENCE [LARGE SCALE GENOMIC DNA]</scope>
    <source>
        <strain evidence="5 6">Wushi-C6</strain>
    </source>
</reference>
<dbReference type="InterPro" id="IPR001680">
    <property type="entry name" value="WD40_rpt"/>
</dbReference>
<dbReference type="SUPFAM" id="SSF50998">
    <property type="entry name" value="Quinoprotein alcohol dehydrogenase-like"/>
    <property type="match status" value="1"/>
</dbReference>
<keyword evidence="3" id="KW-0812">Transmembrane</keyword>
<keyword evidence="3" id="KW-1133">Transmembrane helix</keyword>
<feature type="domain" description="Pyrrolo-quinoline quinone repeat" evidence="4">
    <location>
        <begin position="52"/>
        <end position="212"/>
    </location>
</feature>
<organism evidence="5 6">
    <name type="scientific">Methanoculleus caldifontis</name>
    <dbReference type="NCBI Taxonomy" id="2651577"/>
    <lineage>
        <taxon>Archaea</taxon>
        <taxon>Methanobacteriati</taxon>
        <taxon>Methanobacteriota</taxon>
        <taxon>Stenosarchaea group</taxon>
        <taxon>Methanomicrobia</taxon>
        <taxon>Methanomicrobiales</taxon>
        <taxon>Methanomicrobiaceae</taxon>
        <taxon>Methanoculleus</taxon>
    </lineage>
</organism>
<dbReference type="PANTHER" id="PTHR44019:SF8">
    <property type="entry name" value="POC1 CENTRIOLAR PROTEIN HOMOLOG"/>
    <property type="match status" value="1"/>
</dbReference>
<dbReference type="EMBL" id="WBKO01000001">
    <property type="protein sequence ID" value="MDV2481451.1"/>
    <property type="molecule type" value="Genomic_DNA"/>
</dbReference>
<dbReference type="RefSeq" id="WP_317064470.1">
    <property type="nucleotide sequence ID" value="NZ_WBKO01000001.1"/>
</dbReference>
<evidence type="ECO:0000256" key="1">
    <source>
        <dbReference type="ARBA" id="ARBA00022574"/>
    </source>
</evidence>
<proteinExistence type="predicted"/>
<dbReference type="InterPro" id="IPR018391">
    <property type="entry name" value="PQQ_b-propeller_rpt"/>
</dbReference>
<evidence type="ECO:0000256" key="2">
    <source>
        <dbReference type="ARBA" id="ARBA00022737"/>
    </source>
</evidence>
<keyword evidence="1" id="KW-0853">WD repeat</keyword>
<feature type="transmembrane region" description="Helical" evidence="3">
    <location>
        <begin position="372"/>
        <end position="393"/>
    </location>
</feature>
<name>A0ABU3X098_9EURY</name>
<keyword evidence="3" id="KW-0472">Membrane</keyword>
<dbReference type="SMART" id="SM00564">
    <property type="entry name" value="PQQ"/>
    <property type="match status" value="4"/>
</dbReference>
<evidence type="ECO:0000313" key="5">
    <source>
        <dbReference type="EMBL" id="MDV2481451.1"/>
    </source>
</evidence>
<keyword evidence="6" id="KW-1185">Reference proteome</keyword>
<dbReference type="InterPro" id="IPR050505">
    <property type="entry name" value="WDR55/POC1"/>
</dbReference>
<keyword evidence="2" id="KW-0677">Repeat</keyword>
<dbReference type="InterPro" id="IPR002372">
    <property type="entry name" value="PQQ_rpt_dom"/>
</dbReference>
<dbReference type="Gene3D" id="2.130.10.10">
    <property type="entry name" value="YVTN repeat-like/Quinoprotein amine dehydrogenase"/>
    <property type="match status" value="2"/>
</dbReference>
<evidence type="ECO:0000313" key="6">
    <source>
        <dbReference type="Proteomes" id="UP001281203"/>
    </source>
</evidence>
<evidence type="ECO:0000256" key="3">
    <source>
        <dbReference type="SAM" id="Phobius"/>
    </source>
</evidence>